<proteinExistence type="predicted"/>
<keyword evidence="1" id="KW-0472">Membrane</keyword>
<evidence type="ECO:0000313" key="3">
    <source>
        <dbReference type="Proteomes" id="UP000826722"/>
    </source>
</evidence>
<gene>
    <name evidence="2" type="ORF">ZMTM_00990</name>
</gene>
<sequence>MKLSRQDWQKLRYPAIGFGLALILMTLLYTYVESVRDQAQQTLDKQTSQLNQARQKFQTSGQEKDTIVKYLPLYQQLISDGFIGEEHRIEWIDDLRTIHDQNKLFKINYSIASQEDYKPTFNLNAGTFKPKRSVMKLELAMLHEGDLLGLIEQLDARQATPFILRDCEIVRLSRTISNSYIPNMQANCELDWITLREPEQPHG</sequence>
<reference evidence="2" key="1">
    <citation type="journal article" date="2021" name="Arch. Microbiol.">
        <title>Methyloradius palustris gen. nov., sp. nov., a methanol-oxidizing bacterium isolated from snow.</title>
        <authorList>
            <person name="Miyadera T."/>
            <person name="Kojima H."/>
            <person name="Fukui M."/>
        </authorList>
    </citation>
    <scope>NUCLEOTIDE SEQUENCE</scope>
    <source>
        <strain evidence="2">Zm11</strain>
    </source>
</reference>
<evidence type="ECO:0000313" key="2">
    <source>
        <dbReference type="EMBL" id="BCM23840.1"/>
    </source>
</evidence>
<keyword evidence="3" id="KW-1185">Reference proteome</keyword>
<dbReference type="EMBL" id="AP024110">
    <property type="protein sequence ID" value="BCM23840.1"/>
    <property type="molecule type" value="Genomic_DNA"/>
</dbReference>
<protein>
    <submittedName>
        <fullName evidence="2">Uncharacterized protein</fullName>
    </submittedName>
</protein>
<dbReference type="RefSeq" id="WP_221764419.1">
    <property type="nucleotide sequence ID" value="NZ_AP024110.1"/>
</dbReference>
<organism evidence="2 3">
    <name type="scientific">Methyloradius palustris</name>
    <dbReference type="NCBI Taxonomy" id="2778876"/>
    <lineage>
        <taxon>Bacteria</taxon>
        <taxon>Pseudomonadati</taxon>
        <taxon>Pseudomonadota</taxon>
        <taxon>Betaproteobacteria</taxon>
        <taxon>Nitrosomonadales</taxon>
        <taxon>Methylophilaceae</taxon>
        <taxon>Methyloradius</taxon>
    </lineage>
</organism>
<evidence type="ECO:0000256" key="1">
    <source>
        <dbReference type="SAM" id="Phobius"/>
    </source>
</evidence>
<dbReference type="Proteomes" id="UP000826722">
    <property type="component" value="Chromosome"/>
</dbReference>
<dbReference type="AlphaFoldDB" id="A0A8D5FY23"/>
<keyword evidence="1" id="KW-0812">Transmembrane</keyword>
<feature type="transmembrane region" description="Helical" evidence="1">
    <location>
        <begin position="12"/>
        <end position="32"/>
    </location>
</feature>
<keyword evidence="1" id="KW-1133">Transmembrane helix</keyword>
<name>A0A8D5FY23_9PROT</name>
<accession>A0A8D5FY23</accession>
<dbReference type="KEGG" id="mpau:ZMTM_00990"/>